<proteinExistence type="predicted"/>
<name>A0A167GCW4_9GAMM</name>
<accession>A0A167GCW4</accession>
<dbReference type="AlphaFoldDB" id="A0A167GCW4"/>
<evidence type="ECO:0000313" key="3">
    <source>
        <dbReference type="Proteomes" id="UP000076830"/>
    </source>
</evidence>
<reference evidence="2 3" key="1">
    <citation type="submission" date="2016-04" db="EMBL/GenBank/DDBJ databases">
        <title>Complete genome sequence of Dokdonella koreensis DS-123T.</title>
        <authorList>
            <person name="Kim J.F."/>
            <person name="Lee H."/>
            <person name="Kwak M.-J."/>
        </authorList>
    </citation>
    <scope>NUCLEOTIDE SEQUENCE [LARGE SCALE GENOMIC DNA]</scope>
    <source>
        <strain evidence="2 3">DS-123</strain>
    </source>
</reference>
<protein>
    <submittedName>
        <fullName evidence="2">Uncharacterized protein</fullName>
    </submittedName>
</protein>
<dbReference type="KEGG" id="dko:I596_384"/>
<gene>
    <name evidence="2" type="ORF">I596_384</name>
</gene>
<organism evidence="2 3">
    <name type="scientific">Dokdonella koreensis DS-123</name>
    <dbReference type="NCBI Taxonomy" id="1300342"/>
    <lineage>
        <taxon>Bacteria</taxon>
        <taxon>Pseudomonadati</taxon>
        <taxon>Pseudomonadota</taxon>
        <taxon>Gammaproteobacteria</taxon>
        <taxon>Lysobacterales</taxon>
        <taxon>Rhodanobacteraceae</taxon>
        <taxon>Dokdonella</taxon>
    </lineage>
</organism>
<sequence length="55" mass="5680">MAPLSAPAPVDTGGRGRVAVPQPYAQRAGSIGPGARDALQLARRITARCIGRTRP</sequence>
<evidence type="ECO:0000256" key="1">
    <source>
        <dbReference type="SAM" id="MobiDB-lite"/>
    </source>
</evidence>
<dbReference type="EMBL" id="CP015249">
    <property type="protein sequence ID" value="ANB16421.1"/>
    <property type="molecule type" value="Genomic_DNA"/>
</dbReference>
<dbReference type="Proteomes" id="UP000076830">
    <property type="component" value="Chromosome"/>
</dbReference>
<feature type="region of interest" description="Disordered" evidence="1">
    <location>
        <begin position="1"/>
        <end position="32"/>
    </location>
</feature>
<keyword evidence="3" id="KW-1185">Reference proteome</keyword>
<evidence type="ECO:0000313" key="2">
    <source>
        <dbReference type="EMBL" id="ANB16421.1"/>
    </source>
</evidence>